<gene>
    <name evidence="4" type="ORF">Scani_02860</name>
</gene>
<evidence type="ECO:0000256" key="2">
    <source>
        <dbReference type="SAM" id="Phobius"/>
    </source>
</evidence>
<feature type="transmembrane region" description="Helical" evidence="2">
    <location>
        <begin position="409"/>
        <end position="430"/>
    </location>
</feature>
<keyword evidence="2" id="KW-0472">Membrane</keyword>
<sequence>MADVRLRPPVGPSGAPMAGSAAAGPSLLRRLHALVLRIDAATPADRDRAIDVLRALSAIGVVLGHWLVTAVTLRADGHLMGDSPLRHMPALTPVSWVLQPLAVFFFVGGRVAARGYATAGAGRPHYGPWLVRRMRRLLRPVGTLLFLWMLVVLGLAVAGVAHETISTLLKLVVSPLWFLLVFLVLTAASPLVQRAPGRIAVVACAVVAVLDLAHFAGGGVDWVETVRNVNVLAGWLVPYCLGAVWAAGGFARRRHAVALLVTGVLATAALIVWGGYPASMVGVPGTAMSNLNPVSLAAVTFGLAQCGAALLLCGPLRRLVGQRRPGVVGHSPGHVAGDALGRDPGRAPGGQRRATPGQFAWAAVALMNLSVITIFLWHQTAMLSATAITLALTGPHSGLHTAPDTPGWVLARLLWVPVFALLLVGLCKAFQHVEGDARGGRNKVL</sequence>
<dbReference type="EMBL" id="BLIN01000001">
    <property type="protein sequence ID" value="GFE04018.1"/>
    <property type="molecule type" value="Genomic_DNA"/>
</dbReference>
<feature type="transmembrane region" description="Helical" evidence="2">
    <location>
        <begin position="52"/>
        <end position="73"/>
    </location>
</feature>
<feature type="transmembrane region" description="Helical" evidence="2">
    <location>
        <begin position="359"/>
        <end position="377"/>
    </location>
</feature>
<feature type="transmembrane region" description="Helical" evidence="2">
    <location>
        <begin position="141"/>
        <end position="161"/>
    </location>
</feature>
<feature type="transmembrane region" description="Helical" evidence="2">
    <location>
        <begin position="199"/>
        <end position="220"/>
    </location>
</feature>
<dbReference type="Pfam" id="PF01757">
    <property type="entry name" value="Acyl_transf_3"/>
    <property type="match status" value="1"/>
</dbReference>
<proteinExistence type="predicted"/>
<dbReference type="RefSeq" id="WP_174872589.1">
    <property type="nucleotide sequence ID" value="NZ_BAAATH010000036.1"/>
</dbReference>
<feature type="transmembrane region" description="Helical" evidence="2">
    <location>
        <begin position="167"/>
        <end position="187"/>
    </location>
</feature>
<keyword evidence="4" id="KW-0808">Transferase</keyword>
<reference evidence="4 5" key="1">
    <citation type="submission" date="2019-12" db="EMBL/GenBank/DDBJ databases">
        <title>Whole genome shotgun sequence of Streptomyces caniferus NBRC 15389.</title>
        <authorList>
            <person name="Ichikawa N."/>
            <person name="Kimura A."/>
            <person name="Kitahashi Y."/>
            <person name="Komaki H."/>
            <person name="Tamura T."/>
        </authorList>
    </citation>
    <scope>NUCLEOTIDE SEQUENCE [LARGE SCALE GENOMIC DNA]</scope>
    <source>
        <strain evidence="4 5">NBRC 15389</strain>
    </source>
</reference>
<feature type="transmembrane region" description="Helical" evidence="2">
    <location>
        <begin position="232"/>
        <end position="250"/>
    </location>
</feature>
<evidence type="ECO:0000313" key="5">
    <source>
        <dbReference type="Proteomes" id="UP000435837"/>
    </source>
</evidence>
<dbReference type="AlphaFoldDB" id="A0A640RYY6"/>
<feature type="transmembrane region" description="Helical" evidence="2">
    <location>
        <begin position="257"/>
        <end position="276"/>
    </location>
</feature>
<name>A0A640RYY6_9ACTN</name>
<evidence type="ECO:0000256" key="1">
    <source>
        <dbReference type="SAM" id="MobiDB-lite"/>
    </source>
</evidence>
<keyword evidence="2" id="KW-1133">Transmembrane helix</keyword>
<accession>A0A640RYY6</accession>
<feature type="transmembrane region" description="Helical" evidence="2">
    <location>
        <begin position="93"/>
        <end position="113"/>
    </location>
</feature>
<dbReference type="GO" id="GO:0016747">
    <property type="term" value="F:acyltransferase activity, transferring groups other than amino-acyl groups"/>
    <property type="evidence" value="ECO:0007669"/>
    <property type="project" value="InterPro"/>
</dbReference>
<feature type="transmembrane region" description="Helical" evidence="2">
    <location>
        <begin position="296"/>
        <end position="314"/>
    </location>
</feature>
<dbReference type="InterPro" id="IPR002656">
    <property type="entry name" value="Acyl_transf_3_dom"/>
</dbReference>
<keyword evidence="2" id="KW-0812">Transmembrane</keyword>
<comment type="caution">
    <text evidence="4">The sequence shown here is derived from an EMBL/GenBank/DDBJ whole genome shotgun (WGS) entry which is preliminary data.</text>
</comment>
<feature type="domain" description="Acyltransferase 3" evidence="3">
    <location>
        <begin position="48"/>
        <end position="410"/>
    </location>
</feature>
<organism evidence="4 5">
    <name type="scientific">Streptomyces caniferus</name>
    <dbReference type="NCBI Taxonomy" id="285557"/>
    <lineage>
        <taxon>Bacteria</taxon>
        <taxon>Bacillati</taxon>
        <taxon>Actinomycetota</taxon>
        <taxon>Actinomycetes</taxon>
        <taxon>Kitasatosporales</taxon>
        <taxon>Streptomycetaceae</taxon>
        <taxon>Streptomyces</taxon>
    </lineage>
</organism>
<evidence type="ECO:0000259" key="3">
    <source>
        <dbReference type="Pfam" id="PF01757"/>
    </source>
</evidence>
<evidence type="ECO:0000313" key="4">
    <source>
        <dbReference type="EMBL" id="GFE04018.1"/>
    </source>
</evidence>
<keyword evidence="4" id="KW-0012">Acyltransferase</keyword>
<feature type="region of interest" description="Disordered" evidence="1">
    <location>
        <begin position="334"/>
        <end position="353"/>
    </location>
</feature>
<dbReference type="Proteomes" id="UP000435837">
    <property type="component" value="Unassembled WGS sequence"/>
</dbReference>
<protein>
    <submittedName>
        <fullName evidence="4">Acyltransferase</fullName>
    </submittedName>
</protein>